<feature type="transmembrane region" description="Helical" evidence="4">
    <location>
        <begin position="102"/>
        <end position="120"/>
    </location>
</feature>
<dbReference type="AlphaFoldDB" id="A0A0D1XE54"/>
<dbReference type="GO" id="GO:0016020">
    <property type="term" value="C:membrane"/>
    <property type="evidence" value="ECO:0007669"/>
    <property type="project" value="UniProtKB-SubCell"/>
</dbReference>
<feature type="transmembrane region" description="Helical" evidence="4">
    <location>
        <begin position="165"/>
        <end position="186"/>
    </location>
</feature>
<gene>
    <name evidence="6" type="ORF">PV11_01938</name>
</gene>
<evidence type="ECO:0000256" key="1">
    <source>
        <dbReference type="ARBA" id="ARBA00004141"/>
    </source>
</evidence>
<dbReference type="PANTHER" id="PTHR11360:SF130">
    <property type="entry name" value="MAJOR FACILITATOR SUPERFAMILY (MFS) PROFILE DOMAIN-CONTAINING PROTEIN-RELATED"/>
    <property type="match status" value="1"/>
</dbReference>
<feature type="transmembrane region" description="Helical" evidence="4">
    <location>
        <begin position="427"/>
        <end position="450"/>
    </location>
</feature>
<accession>A0A0D1XE54</accession>
<evidence type="ECO:0000256" key="4">
    <source>
        <dbReference type="SAM" id="Phobius"/>
    </source>
</evidence>
<feature type="transmembrane region" description="Helical" evidence="4">
    <location>
        <begin position="462"/>
        <end position="485"/>
    </location>
</feature>
<dbReference type="SUPFAM" id="SSF103473">
    <property type="entry name" value="MFS general substrate transporter"/>
    <property type="match status" value="1"/>
</dbReference>
<keyword evidence="4" id="KW-0472">Membrane</keyword>
<feature type="transmembrane region" description="Helical" evidence="4">
    <location>
        <begin position="192"/>
        <end position="216"/>
    </location>
</feature>
<dbReference type="EMBL" id="KN846951">
    <property type="protein sequence ID" value="KIV86321.1"/>
    <property type="molecule type" value="Genomic_DNA"/>
</dbReference>
<dbReference type="InterPro" id="IPR020846">
    <property type="entry name" value="MFS_dom"/>
</dbReference>
<dbReference type="HOGENOM" id="CLU_001265_1_1_1"/>
<feature type="transmembrane region" description="Helical" evidence="4">
    <location>
        <begin position="338"/>
        <end position="355"/>
    </location>
</feature>
<feature type="transmembrane region" description="Helical" evidence="4">
    <location>
        <begin position="300"/>
        <end position="323"/>
    </location>
</feature>
<dbReference type="Proteomes" id="UP000053599">
    <property type="component" value="Unassembled WGS sequence"/>
</dbReference>
<feature type="domain" description="Major facilitator superfamily (MFS) profile" evidence="5">
    <location>
        <begin position="102"/>
        <end position="495"/>
    </location>
</feature>
<evidence type="ECO:0000256" key="2">
    <source>
        <dbReference type="ARBA" id="ARBA00006727"/>
    </source>
</evidence>
<dbReference type="GO" id="GO:0022857">
    <property type="term" value="F:transmembrane transporter activity"/>
    <property type="evidence" value="ECO:0007669"/>
    <property type="project" value="InterPro"/>
</dbReference>
<dbReference type="OrthoDB" id="6499973at2759"/>
<feature type="transmembrane region" description="Helical" evidence="4">
    <location>
        <begin position="393"/>
        <end position="415"/>
    </location>
</feature>
<name>A0A0D1XE54_9EURO</name>
<dbReference type="Pfam" id="PF07690">
    <property type="entry name" value="MFS_1"/>
    <property type="match status" value="1"/>
</dbReference>
<evidence type="ECO:0000313" key="6">
    <source>
        <dbReference type="EMBL" id="KIV86321.1"/>
    </source>
</evidence>
<keyword evidence="4" id="KW-1133">Transmembrane helix</keyword>
<dbReference type="InterPro" id="IPR036259">
    <property type="entry name" value="MFS_trans_sf"/>
</dbReference>
<feature type="transmembrane region" description="Helical" evidence="4">
    <location>
        <begin position="367"/>
        <end position="387"/>
    </location>
</feature>
<sequence>MASMSSQDTYTYTSSDHEKDDKDQDGDVDAIHQHATPQRHDADTDDDDDNDEAIVPVRDLTKENSQPDLRKIPSNTLSRVASRLSTRHIVDPGPPPDGGFKAWTQVAMGWLICVVTWGYINSFGVFQTYYTETLDESQSTISWVGSLQLWTVFFVSAFSGRALDAGLFLPALIVGGVIQLIGIFMTSLCTNFWQLLLAQGLCTGLGSGIFFCPTMGLVTTYFDKKRGLAVAIVTTGNSVGGAVYPVIVRQLLPKVGFGWTVRVLGFVNLALLATALAFMRPRLPPRKAGPVIEWRALYEIPYDCVLIGMSLVFGGLFFSYYYIASYAREIIGMSYEDSLTLLIIFNGAGIPVRLLTGYVADRFTGPLNTMVILLFVNALFGFLWIAIRTEGGLYAFATFYGFSAGAFQCLFPTTVTSLNSDLSKNGVRLGMAFSIFSFAGLAGPPIGGALLQTNGGGRGGYLAAQLGLGLATTCGALFMVAGRVYSQGWSLRIKC</sequence>
<reference evidence="6 7" key="1">
    <citation type="submission" date="2015-01" db="EMBL/GenBank/DDBJ databases">
        <title>The Genome Sequence of Exophiala sideris CBS121828.</title>
        <authorList>
            <consortium name="The Broad Institute Genomics Platform"/>
            <person name="Cuomo C."/>
            <person name="de Hoog S."/>
            <person name="Gorbushina A."/>
            <person name="Stielow B."/>
            <person name="Teixiera M."/>
            <person name="Abouelleil A."/>
            <person name="Chapman S.B."/>
            <person name="Priest M."/>
            <person name="Young S.K."/>
            <person name="Wortman J."/>
            <person name="Nusbaum C."/>
            <person name="Birren B."/>
        </authorList>
    </citation>
    <scope>NUCLEOTIDE SEQUENCE [LARGE SCALE GENOMIC DNA]</scope>
    <source>
        <strain evidence="6 7">CBS 121828</strain>
    </source>
</reference>
<dbReference type="InterPro" id="IPR050327">
    <property type="entry name" value="Proton-linked_MCT"/>
</dbReference>
<dbReference type="PANTHER" id="PTHR11360">
    <property type="entry name" value="MONOCARBOXYLATE TRANSPORTER"/>
    <property type="match status" value="1"/>
</dbReference>
<feature type="compositionally biased region" description="Low complexity" evidence="3">
    <location>
        <begin position="1"/>
        <end position="14"/>
    </location>
</feature>
<comment type="similarity">
    <text evidence="2">Belongs to the major facilitator superfamily. Monocarboxylate porter (TC 2.A.1.13) family.</text>
</comment>
<feature type="transmembrane region" description="Helical" evidence="4">
    <location>
        <begin position="228"/>
        <end position="247"/>
    </location>
</feature>
<proteinExistence type="inferred from homology"/>
<feature type="region of interest" description="Disordered" evidence="3">
    <location>
        <begin position="1"/>
        <end position="52"/>
    </location>
</feature>
<protein>
    <recommendedName>
        <fullName evidence="5">Major facilitator superfamily (MFS) profile domain-containing protein</fullName>
    </recommendedName>
</protein>
<dbReference type="InterPro" id="IPR011701">
    <property type="entry name" value="MFS"/>
</dbReference>
<dbReference type="PROSITE" id="PS50850">
    <property type="entry name" value="MFS"/>
    <property type="match status" value="1"/>
</dbReference>
<organism evidence="6 7">
    <name type="scientific">Exophiala sideris</name>
    <dbReference type="NCBI Taxonomy" id="1016849"/>
    <lineage>
        <taxon>Eukaryota</taxon>
        <taxon>Fungi</taxon>
        <taxon>Dikarya</taxon>
        <taxon>Ascomycota</taxon>
        <taxon>Pezizomycotina</taxon>
        <taxon>Eurotiomycetes</taxon>
        <taxon>Chaetothyriomycetidae</taxon>
        <taxon>Chaetothyriales</taxon>
        <taxon>Herpotrichiellaceae</taxon>
        <taxon>Exophiala</taxon>
    </lineage>
</organism>
<evidence type="ECO:0000256" key="3">
    <source>
        <dbReference type="SAM" id="MobiDB-lite"/>
    </source>
</evidence>
<evidence type="ECO:0000313" key="7">
    <source>
        <dbReference type="Proteomes" id="UP000053599"/>
    </source>
</evidence>
<feature type="transmembrane region" description="Helical" evidence="4">
    <location>
        <begin position="259"/>
        <end position="279"/>
    </location>
</feature>
<feature type="transmembrane region" description="Helical" evidence="4">
    <location>
        <begin position="140"/>
        <end position="158"/>
    </location>
</feature>
<keyword evidence="4" id="KW-0812">Transmembrane</keyword>
<comment type="subcellular location">
    <subcellularLocation>
        <location evidence="1">Membrane</location>
        <topology evidence="1">Multi-pass membrane protein</topology>
    </subcellularLocation>
</comment>
<feature type="compositionally biased region" description="Acidic residues" evidence="3">
    <location>
        <begin position="43"/>
        <end position="52"/>
    </location>
</feature>
<evidence type="ECO:0000259" key="5">
    <source>
        <dbReference type="PROSITE" id="PS50850"/>
    </source>
</evidence>
<dbReference type="Gene3D" id="1.20.1250.20">
    <property type="entry name" value="MFS general substrate transporter like domains"/>
    <property type="match status" value="2"/>
</dbReference>